<evidence type="ECO:0000256" key="1">
    <source>
        <dbReference type="SAM" id="MobiDB-lite"/>
    </source>
</evidence>
<feature type="compositionally biased region" description="Polar residues" evidence="1">
    <location>
        <begin position="20"/>
        <end position="30"/>
    </location>
</feature>
<feature type="region of interest" description="Disordered" evidence="1">
    <location>
        <begin position="81"/>
        <end position="109"/>
    </location>
</feature>
<dbReference type="RefSeq" id="WP_086659216.1">
    <property type="nucleotide sequence ID" value="NZ_JBJJWX010000005.1"/>
</dbReference>
<dbReference type="InterPro" id="IPR019632">
    <property type="entry name" value="DUF2497"/>
</dbReference>
<reference evidence="3" key="1">
    <citation type="submission" date="2014-06" db="EMBL/GenBank/DDBJ databases">
        <authorList>
            <person name="Winans N.J."/>
            <person name="Newell P.D."/>
            <person name="Douglas A.E."/>
        </authorList>
    </citation>
    <scope>NUCLEOTIDE SEQUENCE [LARGE SCALE GENOMIC DNA]</scope>
</reference>
<sequence length="237" mass="25838">MASSQSPDGSDRSVADVLSSIRQILQNEHPASSLPDEKKHTTESDDPEEDDEVLVLSPAMMDTVSSQESQKISFAIADDKTRAGQQAGSGSINHEHDSHADGLDGTAGVDGGRGLSSLSLSEHADDNEVLSVTDLRQIELIEKAQNMSGSLPIPLNDETISDTGNSFAVLQKTLQEKYLREHEERKVAITHEGSLTVEDIVRQEVRVFLKKWLDANLASIVQASVRKEVERLTQRGL</sequence>
<feature type="compositionally biased region" description="Basic and acidic residues" evidence="1">
    <location>
        <begin position="93"/>
        <end position="102"/>
    </location>
</feature>
<evidence type="ECO:0000313" key="3">
    <source>
        <dbReference type="Proteomes" id="UP000194641"/>
    </source>
</evidence>
<name>A0A252AUW9_9PROT</name>
<comment type="caution">
    <text evidence="2">The sequence shown here is derived from an EMBL/GenBank/DDBJ whole genome shotgun (WGS) entry which is preliminary data.</text>
</comment>
<evidence type="ECO:0008006" key="4">
    <source>
        <dbReference type="Google" id="ProtNLM"/>
    </source>
</evidence>
<feature type="compositionally biased region" description="Polar residues" evidence="1">
    <location>
        <begin position="83"/>
        <end position="92"/>
    </location>
</feature>
<dbReference type="Pfam" id="PF10691">
    <property type="entry name" value="DUF2497"/>
    <property type="match status" value="1"/>
</dbReference>
<protein>
    <recommendedName>
        <fullName evidence="4">DUF2497 domain-containing protein</fullName>
    </recommendedName>
</protein>
<dbReference type="EMBL" id="JOPA01000016">
    <property type="protein sequence ID" value="OUI94215.1"/>
    <property type="molecule type" value="Genomic_DNA"/>
</dbReference>
<dbReference type="Proteomes" id="UP000194641">
    <property type="component" value="Unassembled WGS sequence"/>
</dbReference>
<proteinExistence type="predicted"/>
<accession>A0A252AUW9</accession>
<dbReference type="AlphaFoldDB" id="A0A252AUW9"/>
<organism evidence="2 3">
    <name type="scientific">Acetobacter indonesiensis</name>
    <dbReference type="NCBI Taxonomy" id="104101"/>
    <lineage>
        <taxon>Bacteria</taxon>
        <taxon>Pseudomonadati</taxon>
        <taxon>Pseudomonadota</taxon>
        <taxon>Alphaproteobacteria</taxon>
        <taxon>Acetobacterales</taxon>
        <taxon>Acetobacteraceae</taxon>
        <taxon>Acetobacter</taxon>
    </lineage>
</organism>
<gene>
    <name evidence="2" type="ORF">HK17_04075</name>
</gene>
<feature type="region of interest" description="Disordered" evidence="1">
    <location>
        <begin position="1"/>
        <end position="52"/>
    </location>
</feature>
<evidence type="ECO:0000313" key="2">
    <source>
        <dbReference type="EMBL" id="OUI94215.1"/>
    </source>
</evidence>